<accession>A0A0M0JYB3</accession>
<proteinExistence type="predicted"/>
<dbReference type="EMBL" id="JWZX01001970">
    <property type="protein sequence ID" value="KOO31646.1"/>
    <property type="molecule type" value="Genomic_DNA"/>
</dbReference>
<feature type="transmembrane region" description="Helical" evidence="1">
    <location>
        <begin position="199"/>
        <end position="218"/>
    </location>
</feature>
<feature type="chain" id="PRO_5005602232" evidence="2">
    <location>
        <begin position="20"/>
        <end position="247"/>
    </location>
</feature>
<gene>
    <name evidence="3" type="ORF">Ctob_009168</name>
</gene>
<feature type="signal peptide" evidence="2">
    <location>
        <begin position="1"/>
        <end position="19"/>
    </location>
</feature>
<dbReference type="Proteomes" id="UP000037460">
    <property type="component" value="Unassembled WGS sequence"/>
</dbReference>
<evidence type="ECO:0000256" key="2">
    <source>
        <dbReference type="SAM" id="SignalP"/>
    </source>
</evidence>
<dbReference type="PANTHER" id="PTHR39535:SF2">
    <property type="entry name" value="HTTM DOMAIN-CONTAINING PROTEIN"/>
    <property type="match status" value="1"/>
</dbReference>
<dbReference type="PANTHER" id="PTHR39535">
    <property type="entry name" value="SPORULATION-DELAYING PROTEIN SDPB"/>
    <property type="match status" value="1"/>
</dbReference>
<name>A0A0M0JYB3_9EUKA</name>
<protein>
    <submittedName>
        <fullName evidence="3">Uncharacterized protein</fullName>
    </submittedName>
</protein>
<feature type="transmembrane region" description="Helical" evidence="1">
    <location>
        <begin position="159"/>
        <end position="179"/>
    </location>
</feature>
<dbReference type="InterPro" id="IPR052964">
    <property type="entry name" value="Sporulation_signal_mat"/>
</dbReference>
<keyword evidence="1" id="KW-1133">Transmembrane helix</keyword>
<sequence>MQPHVLDARGLAALRFALALHVLLDLHTRYGDGGLTSLAWYTSSPEERSILAPLDTPHPHPVHKVWFYRGDVIVQRLLFLSCAATACAFLVGFGCGELGLTSLSLYVQVTALHGRCEAVNDGSDRFLRTLLLWSSLLPLSRCWSVDAARRARASARTQLRVASVGALGLTAQHVLMYWGTVAFSWPCELLISRPEIGQAATALTMLTEALVPALLVLGQCGERSWVPKWDDGNVGEALRIGQVRDCS</sequence>
<evidence type="ECO:0000256" key="1">
    <source>
        <dbReference type="SAM" id="Phobius"/>
    </source>
</evidence>
<dbReference type="AlphaFoldDB" id="A0A0M0JYB3"/>
<dbReference type="OrthoDB" id="43437at2759"/>
<keyword evidence="1" id="KW-0472">Membrane</keyword>
<keyword evidence="2" id="KW-0732">Signal</keyword>
<evidence type="ECO:0000313" key="4">
    <source>
        <dbReference type="Proteomes" id="UP000037460"/>
    </source>
</evidence>
<reference evidence="4" key="1">
    <citation type="journal article" date="2015" name="PLoS Genet.">
        <title>Genome Sequence and Transcriptome Analyses of Chrysochromulina tobin: Metabolic Tools for Enhanced Algal Fitness in the Prominent Order Prymnesiales (Haptophyceae).</title>
        <authorList>
            <person name="Hovde B.T."/>
            <person name="Deodato C.R."/>
            <person name="Hunsperger H.M."/>
            <person name="Ryken S.A."/>
            <person name="Yost W."/>
            <person name="Jha R.K."/>
            <person name="Patterson J."/>
            <person name="Monnat R.J. Jr."/>
            <person name="Barlow S.B."/>
            <person name="Starkenburg S.R."/>
            <person name="Cattolico R.A."/>
        </authorList>
    </citation>
    <scope>NUCLEOTIDE SEQUENCE</scope>
    <source>
        <strain evidence="4">CCMP291</strain>
    </source>
</reference>
<evidence type="ECO:0000313" key="3">
    <source>
        <dbReference type="EMBL" id="KOO31646.1"/>
    </source>
</evidence>
<organism evidence="3 4">
    <name type="scientific">Chrysochromulina tobinii</name>
    <dbReference type="NCBI Taxonomy" id="1460289"/>
    <lineage>
        <taxon>Eukaryota</taxon>
        <taxon>Haptista</taxon>
        <taxon>Haptophyta</taxon>
        <taxon>Prymnesiophyceae</taxon>
        <taxon>Prymnesiales</taxon>
        <taxon>Chrysochromulinaceae</taxon>
        <taxon>Chrysochromulina</taxon>
    </lineage>
</organism>
<keyword evidence="4" id="KW-1185">Reference proteome</keyword>
<keyword evidence="1" id="KW-0812">Transmembrane</keyword>
<comment type="caution">
    <text evidence="3">The sequence shown here is derived from an EMBL/GenBank/DDBJ whole genome shotgun (WGS) entry which is preliminary data.</text>
</comment>
<feature type="transmembrane region" description="Helical" evidence="1">
    <location>
        <begin position="77"/>
        <end position="106"/>
    </location>
</feature>